<dbReference type="SMART" id="SM00355">
    <property type="entry name" value="ZnF_C2H2"/>
    <property type="match status" value="5"/>
</dbReference>
<feature type="region of interest" description="Disordered" evidence="6">
    <location>
        <begin position="840"/>
        <end position="877"/>
    </location>
</feature>
<dbReference type="AlphaFoldDB" id="A0A8E0RRT9"/>
<dbReference type="InterPro" id="IPR050688">
    <property type="entry name" value="Zinc_finger/UBP_domain"/>
</dbReference>
<feature type="domain" description="C2H2-type" evidence="7">
    <location>
        <begin position="576"/>
        <end position="605"/>
    </location>
</feature>
<dbReference type="PANTHER" id="PTHR24403:SF67">
    <property type="entry name" value="FI01116P-RELATED"/>
    <property type="match status" value="1"/>
</dbReference>
<protein>
    <recommendedName>
        <fullName evidence="7">C2H2-type domain-containing protein</fullName>
    </recommendedName>
</protein>
<proteinExistence type="predicted"/>
<feature type="compositionally biased region" description="Polar residues" evidence="6">
    <location>
        <begin position="238"/>
        <end position="249"/>
    </location>
</feature>
<feature type="compositionally biased region" description="Low complexity" evidence="6">
    <location>
        <begin position="125"/>
        <end position="143"/>
    </location>
</feature>
<feature type="compositionally biased region" description="Polar residues" evidence="6">
    <location>
        <begin position="531"/>
        <end position="540"/>
    </location>
</feature>
<feature type="region of interest" description="Disordered" evidence="6">
    <location>
        <begin position="953"/>
        <end position="976"/>
    </location>
</feature>
<evidence type="ECO:0000313" key="8">
    <source>
        <dbReference type="EMBL" id="KAA0190946.1"/>
    </source>
</evidence>
<keyword evidence="3 5" id="KW-0863">Zinc-finger</keyword>
<evidence type="ECO:0000313" key="9">
    <source>
        <dbReference type="Proteomes" id="UP000728185"/>
    </source>
</evidence>
<keyword evidence="9" id="KW-1185">Reference proteome</keyword>
<dbReference type="GO" id="GO:0005634">
    <property type="term" value="C:nucleus"/>
    <property type="evidence" value="ECO:0007669"/>
    <property type="project" value="TreeGrafter"/>
</dbReference>
<accession>A0A8E0RRT9</accession>
<keyword evidence="2" id="KW-0677">Repeat</keyword>
<dbReference type="GO" id="GO:0008270">
    <property type="term" value="F:zinc ion binding"/>
    <property type="evidence" value="ECO:0007669"/>
    <property type="project" value="UniProtKB-KW"/>
</dbReference>
<gene>
    <name evidence="8" type="ORF">FBUS_05462</name>
</gene>
<feature type="compositionally biased region" description="Low complexity" evidence="6">
    <location>
        <begin position="696"/>
        <end position="712"/>
    </location>
</feature>
<feature type="region of interest" description="Disordered" evidence="6">
    <location>
        <begin position="125"/>
        <end position="149"/>
    </location>
</feature>
<evidence type="ECO:0000256" key="2">
    <source>
        <dbReference type="ARBA" id="ARBA00022737"/>
    </source>
</evidence>
<feature type="compositionally biased region" description="Polar residues" evidence="6">
    <location>
        <begin position="680"/>
        <end position="695"/>
    </location>
</feature>
<dbReference type="PROSITE" id="PS50157">
    <property type="entry name" value="ZINC_FINGER_C2H2_2"/>
    <property type="match status" value="3"/>
</dbReference>
<feature type="region of interest" description="Disordered" evidence="6">
    <location>
        <begin position="489"/>
        <end position="562"/>
    </location>
</feature>
<evidence type="ECO:0000256" key="5">
    <source>
        <dbReference type="PROSITE-ProRule" id="PRU00042"/>
    </source>
</evidence>
<dbReference type="Proteomes" id="UP000728185">
    <property type="component" value="Unassembled WGS sequence"/>
</dbReference>
<dbReference type="Gene3D" id="3.30.160.60">
    <property type="entry name" value="Classic Zinc Finger"/>
    <property type="match status" value="1"/>
</dbReference>
<evidence type="ECO:0000256" key="3">
    <source>
        <dbReference type="ARBA" id="ARBA00022771"/>
    </source>
</evidence>
<evidence type="ECO:0000256" key="4">
    <source>
        <dbReference type="ARBA" id="ARBA00022833"/>
    </source>
</evidence>
<feature type="domain" description="C2H2-type" evidence="7">
    <location>
        <begin position="606"/>
        <end position="625"/>
    </location>
</feature>
<organism evidence="8 9">
    <name type="scientific">Fasciolopsis buskii</name>
    <dbReference type="NCBI Taxonomy" id="27845"/>
    <lineage>
        <taxon>Eukaryota</taxon>
        <taxon>Metazoa</taxon>
        <taxon>Spiralia</taxon>
        <taxon>Lophotrochozoa</taxon>
        <taxon>Platyhelminthes</taxon>
        <taxon>Trematoda</taxon>
        <taxon>Digenea</taxon>
        <taxon>Plagiorchiida</taxon>
        <taxon>Echinostomata</taxon>
        <taxon>Echinostomatoidea</taxon>
        <taxon>Fasciolidae</taxon>
        <taxon>Fasciolopsis</taxon>
    </lineage>
</organism>
<dbReference type="SUPFAM" id="SSF57667">
    <property type="entry name" value="beta-beta-alpha zinc fingers"/>
    <property type="match status" value="1"/>
</dbReference>
<feature type="domain" description="C2H2-type" evidence="7">
    <location>
        <begin position="996"/>
        <end position="1024"/>
    </location>
</feature>
<dbReference type="OrthoDB" id="3069995at2759"/>
<feature type="region of interest" description="Disordered" evidence="6">
    <location>
        <begin position="349"/>
        <end position="432"/>
    </location>
</feature>
<dbReference type="PANTHER" id="PTHR24403">
    <property type="entry name" value="ZINC FINGER PROTEIN"/>
    <property type="match status" value="1"/>
</dbReference>
<dbReference type="Pfam" id="PF00096">
    <property type="entry name" value="zf-C2H2"/>
    <property type="match status" value="1"/>
</dbReference>
<dbReference type="InterPro" id="IPR013087">
    <property type="entry name" value="Znf_C2H2_type"/>
</dbReference>
<sequence length="1062" mass="115144">MQTGVMEVGPELCFWSDSSSELNKAPLLTFTQPINHLTHTRSYPANGLAGVVLELESDEEMYEDPTRRCLEEDVIEVTGDDLVEPAPVDESSKLNECTTTVSLGVEDSNKTCTVSVANGATTSGFPTPTAPSTTASSVVPSPTYQRTSSDSATCTILPVTDNRPAVSHSFLVEQLNNPKTPTQSKGHVVFPNQNSVKCYLCERTFVNFRSRNIHMNKTHSVKSRPAQRGSGRKAPIDTEQSVIQQTQANRDIDPRMNSGNAQLPSDRLAANSSDNLHAVSVVDSVQAIINEHRAVNPDENTIAATLNQPPEINTSDQKACPVYTVSSPPPGSPGSGGTLKIRLVSVKNVKRGKRRLKSEGSASHSIQSLSSTDPGSDQTPECVNAANSNGGSHWTARSESTESAAGQSFTTGTSPDLHTVGDHGYGKPHGSLCPNQHNQSTCVSSTQITTTTTTTTAAAAAAATTTTCVPEKEPPFSSFVASTFPVSFGGTTSGMQPNNSSPTRPSRKFRSLQDSDLSSSCLTAPGLHSSPPESTAQSSAFEVPKQSDSKQPDATEPNSVTLPFLDTSLRTRDGMYKCRVCKRLFPSRFSLTGHYKAHYNATQKPYMCEDCGQRYTSPSNLHYHRARTCAVVKLKINQEMALHPETGTVAGADTATQLKAIMAKQIRNRRQNPVARNAKRSNPSNLCQTPDSCTLKTTQTTQTSSPVSISPSKPVPIFTGSGVFTVPSKIRTRRPVSGTEEGPHSTPSLYSALHNGARNSNESLLENASFHETRQSYENAANLQAQIKQVMEEACQSDELRQKLLNLTSAAIVSALGPSAPDGSRHMQSFMNELIRLTRTAETESAHPNRSAICSSSTESHQPHPPATTRSDNRLIYPSSSNAESEYAPRFACPHCPANVALFRDHLTLKNHILHFHMERSDPCTPWFARDVKENTGDSQITLEQHLNALLPNSFTPIPTSSDSATNRSTRPRLTNRARGAASAVHARTSHSRSPVQCPECGRYFSSQTACRVHFTKIHQNHSTSARGIAIERETREIDRTTNKDLAGKTLVQTDWREMCPQ</sequence>
<feature type="region of interest" description="Disordered" evidence="6">
    <location>
        <begin position="669"/>
        <end position="712"/>
    </location>
</feature>
<keyword evidence="1" id="KW-0479">Metal-binding</keyword>
<dbReference type="InterPro" id="IPR036236">
    <property type="entry name" value="Znf_C2H2_sf"/>
</dbReference>
<evidence type="ECO:0000259" key="7">
    <source>
        <dbReference type="PROSITE" id="PS50157"/>
    </source>
</evidence>
<feature type="compositionally biased region" description="Polar residues" evidence="6">
    <location>
        <begin position="489"/>
        <end position="504"/>
    </location>
</feature>
<feature type="compositionally biased region" description="Polar residues" evidence="6">
    <location>
        <begin position="360"/>
        <end position="416"/>
    </location>
</feature>
<name>A0A8E0RRT9_9TREM</name>
<evidence type="ECO:0000256" key="1">
    <source>
        <dbReference type="ARBA" id="ARBA00022723"/>
    </source>
</evidence>
<feature type="compositionally biased region" description="Polar residues" evidence="6">
    <location>
        <begin position="848"/>
        <end position="860"/>
    </location>
</feature>
<comment type="caution">
    <text evidence="8">The sequence shown here is derived from an EMBL/GenBank/DDBJ whole genome shotgun (WGS) entry which is preliminary data.</text>
</comment>
<dbReference type="GO" id="GO:0010468">
    <property type="term" value="P:regulation of gene expression"/>
    <property type="evidence" value="ECO:0007669"/>
    <property type="project" value="TreeGrafter"/>
</dbReference>
<feature type="compositionally biased region" description="Polar residues" evidence="6">
    <location>
        <begin position="953"/>
        <end position="969"/>
    </location>
</feature>
<keyword evidence="4" id="KW-0862">Zinc</keyword>
<feature type="region of interest" description="Disordered" evidence="6">
    <location>
        <begin position="216"/>
        <end position="267"/>
    </location>
</feature>
<reference evidence="8" key="1">
    <citation type="submission" date="2019-05" db="EMBL/GenBank/DDBJ databases">
        <title>Annotation for the trematode Fasciolopsis buski.</title>
        <authorList>
            <person name="Choi Y.-J."/>
        </authorList>
    </citation>
    <scope>NUCLEOTIDE SEQUENCE</scope>
    <source>
        <strain evidence="8">HT</strain>
        <tissue evidence="8">Whole worm</tissue>
    </source>
</reference>
<evidence type="ECO:0000256" key="6">
    <source>
        <dbReference type="SAM" id="MobiDB-lite"/>
    </source>
</evidence>
<dbReference type="PROSITE" id="PS00028">
    <property type="entry name" value="ZINC_FINGER_C2H2_1"/>
    <property type="match status" value="3"/>
</dbReference>
<dbReference type="EMBL" id="LUCM01006669">
    <property type="protein sequence ID" value="KAA0190946.1"/>
    <property type="molecule type" value="Genomic_DNA"/>
</dbReference>